<evidence type="ECO:0000259" key="1">
    <source>
        <dbReference type="Pfam" id="PF08937"/>
    </source>
</evidence>
<dbReference type="InterPro" id="IPR015032">
    <property type="entry name" value="ThsB__TIR-like_domain"/>
</dbReference>
<proteinExistence type="predicted"/>
<organism evidence="2">
    <name type="scientific">mine drainage metagenome</name>
    <dbReference type="NCBI Taxonomy" id="410659"/>
    <lineage>
        <taxon>unclassified sequences</taxon>
        <taxon>metagenomes</taxon>
        <taxon>ecological metagenomes</taxon>
    </lineage>
</organism>
<gene>
    <name evidence="2" type="ORF">B1B_02010</name>
</gene>
<dbReference type="InterPro" id="IPR036490">
    <property type="entry name" value="ThsB_TIR-like_sf"/>
</dbReference>
<evidence type="ECO:0000313" key="2">
    <source>
        <dbReference type="EMBL" id="EQD75624.1"/>
    </source>
</evidence>
<dbReference type="EMBL" id="AUZY01001191">
    <property type="protein sequence ID" value="EQD75624.1"/>
    <property type="molecule type" value="Genomic_DNA"/>
</dbReference>
<sequence length="129" mass="14756">MAIKRAFISLDFDHDEDLRNMLAGQTKHPDSPFEIKDRSLKEPLTGDWKEKVRRRMDNVDVVIVICGEYTNTAAGVAVELTIAREAKKPYFLLWGRSGKTCTKPKTAIDSDKIYEWTWENLKNLIGGAR</sequence>
<reference evidence="2" key="2">
    <citation type="journal article" date="2014" name="ISME J.">
        <title>Microbial stratification in low pH oxic and suboxic macroscopic growths along an acid mine drainage.</title>
        <authorList>
            <person name="Mendez-Garcia C."/>
            <person name="Mesa V."/>
            <person name="Sprenger R.R."/>
            <person name="Richter M."/>
            <person name="Diez M.S."/>
            <person name="Solano J."/>
            <person name="Bargiela R."/>
            <person name="Golyshina O.V."/>
            <person name="Manteca A."/>
            <person name="Ramos J.L."/>
            <person name="Gallego J.R."/>
            <person name="Llorente I."/>
            <person name="Martins Dos Santos V.A."/>
            <person name="Jensen O.N."/>
            <person name="Pelaez A.I."/>
            <person name="Sanchez J."/>
            <person name="Ferrer M."/>
        </authorList>
    </citation>
    <scope>NUCLEOTIDE SEQUENCE</scope>
</reference>
<accession>T1D2E6</accession>
<name>T1D2E6_9ZZZZ</name>
<dbReference type="Gene3D" id="3.40.50.9200">
    <property type="entry name" value="Hypothetical protein MTH538"/>
    <property type="match status" value="1"/>
</dbReference>
<comment type="caution">
    <text evidence="2">The sequence shown here is derived from an EMBL/GenBank/DDBJ whole genome shotgun (WGS) entry which is preliminary data.</text>
</comment>
<dbReference type="Pfam" id="PF08937">
    <property type="entry name" value="ThsB_TIR"/>
    <property type="match status" value="1"/>
</dbReference>
<reference evidence="2" key="1">
    <citation type="submission" date="2013-08" db="EMBL/GenBank/DDBJ databases">
        <authorList>
            <person name="Mendez C."/>
            <person name="Richter M."/>
            <person name="Ferrer M."/>
            <person name="Sanchez J."/>
        </authorList>
    </citation>
    <scope>NUCLEOTIDE SEQUENCE</scope>
</reference>
<dbReference type="AlphaFoldDB" id="T1D2E6"/>
<dbReference type="SUPFAM" id="SSF52206">
    <property type="entry name" value="Hypothetical protein MTH538"/>
    <property type="match status" value="1"/>
</dbReference>
<feature type="domain" description="Thoeris protein ThsB TIR-like" evidence="1">
    <location>
        <begin position="7"/>
        <end position="90"/>
    </location>
</feature>
<protein>
    <recommendedName>
        <fullName evidence="1">Thoeris protein ThsB TIR-like domain-containing protein</fullName>
    </recommendedName>
</protein>